<evidence type="ECO:0000313" key="4">
    <source>
        <dbReference type="EMBL" id="MFC7388923.1"/>
    </source>
</evidence>
<dbReference type="InterPro" id="IPR011051">
    <property type="entry name" value="RmlC_Cupin_sf"/>
</dbReference>
<feature type="domain" description="Capsular polysaccharide assembling protein CapF C-terminal" evidence="3">
    <location>
        <begin position="251"/>
        <end position="361"/>
    </location>
</feature>
<protein>
    <submittedName>
        <fullName evidence="4">NAD-dependent epimerase/dehydratase family protein</fullName>
    </submittedName>
</protein>
<dbReference type="CDD" id="cd07007">
    <property type="entry name" value="cupin_CapF-like_C"/>
    <property type="match status" value="1"/>
</dbReference>
<dbReference type="PANTHER" id="PTHR43245">
    <property type="entry name" value="BIFUNCTIONAL POLYMYXIN RESISTANCE PROTEIN ARNA"/>
    <property type="match status" value="1"/>
</dbReference>
<dbReference type="InterPro" id="IPR036291">
    <property type="entry name" value="NAD(P)-bd_dom_sf"/>
</dbReference>
<feature type="compositionally biased region" description="Basic and acidic residues" evidence="1">
    <location>
        <begin position="372"/>
        <end position="390"/>
    </location>
</feature>
<dbReference type="Pfam" id="PF01370">
    <property type="entry name" value="Epimerase"/>
    <property type="match status" value="1"/>
</dbReference>
<dbReference type="RefSeq" id="WP_214786530.1">
    <property type="nucleotide sequence ID" value="NZ_JANIEL010000019.1"/>
</dbReference>
<name>A0ABW2PHX8_9BACL</name>
<dbReference type="PANTHER" id="PTHR43245:SF55">
    <property type="entry name" value="NAD(P)-BINDING DOMAIN-CONTAINING PROTEIN"/>
    <property type="match status" value="1"/>
</dbReference>
<evidence type="ECO:0000259" key="2">
    <source>
        <dbReference type="Pfam" id="PF01370"/>
    </source>
</evidence>
<comment type="caution">
    <text evidence="4">The sequence shown here is derived from an EMBL/GenBank/DDBJ whole genome shotgun (WGS) entry which is preliminary data.</text>
</comment>
<dbReference type="EMBL" id="JBHTCE010000001">
    <property type="protein sequence ID" value="MFC7388923.1"/>
    <property type="molecule type" value="Genomic_DNA"/>
</dbReference>
<dbReference type="Gene3D" id="2.60.120.10">
    <property type="entry name" value="Jelly Rolls"/>
    <property type="match status" value="1"/>
</dbReference>
<evidence type="ECO:0000259" key="3">
    <source>
        <dbReference type="Pfam" id="PF14667"/>
    </source>
</evidence>
<dbReference type="Gene3D" id="3.40.50.720">
    <property type="entry name" value="NAD(P)-binding Rossmann-like Domain"/>
    <property type="match status" value="1"/>
</dbReference>
<feature type="domain" description="NAD-dependent epimerase/dehydratase" evidence="2">
    <location>
        <begin position="3"/>
        <end position="188"/>
    </location>
</feature>
<gene>
    <name evidence="4" type="ORF">ACFQO8_02130</name>
</gene>
<evidence type="ECO:0000256" key="1">
    <source>
        <dbReference type="SAM" id="MobiDB-lite"/>
    </source>
</evidence>
<organism evidence="4 5">
    <name type="scientific">Exiguobacterium aestuarii</name>
    <dbReference type="NCBI Taxonomy" id="273527"/>
    <lineage>
        <taxon>Bacteria</taxon>
        <taxon>Bacillati</taxon>
        <taxon>Bacillota</taxon>
        <taxon>Bacilli</taxon>
        <taxon>Bacillales</taxon>
        <taxon>Bacillales Family XII. Incertae Sedis</taxon>
        <taxon>Exiguobacterium</taxon>
    </lineage>
</organism>
<dbReference type="InterPro" id="IPR050177">
    <property type="entry name" value="Lipid_A_modif_metabolic_enz"/>
</dbReference>
<keyword evidence="5" id="KW-1185">Reference proteome</keyword>
<dbReference type="InterPro" id="IPR001509">
    <property type="entry name" value="Epimerase_deHydtase"/>
</dbReference>
<dbReference type="SUPFAM" id="SSF51735">
    <property type="entry name" value="NAD(P)-binding Rossmann-fold domains"/>
    <property type="match status" value="1"/>
</dbReference>
<accession>A0ABW2PHX8</accession>
<dbReference type="InterPro" id="IPR014710">
    <property type="entry name" value="RmlC-like_jellyroll"/>
</dbReference>
<dbReference type="Pfam" id="PF14667">
    <property type="entry name" value="Polysacc_synt_C"/>
    <property type="match status" value="1"/>
</dbReference>
<proteinExistence type="predicted"/>
<feature type="region of interest" description="Disordered" evidence="1">
    <location>
        <begin position="367"/>
        <end position="390"/>
    </location>
</feature>
<reference evidence="5" key="1">
    <citation type="journal article" date="2019" name="Int. J. Syst. Evol. Microbiol.">
        <title>The Global Catalogue of Microorganisms (GCM) 10K type strain sequencing project: providing services to taxonomists for standard genome sequencing and annotation.</title>
        <authorList>
            <consortium name="The Broad Institute Genomics Platform"/>
            <consortium name="The Broad Institute Genome Sequencing Center for Infectious Disease"/>
            <person name="Wu L."/>
            <person name="Ma J."/>
        </authorList>
    </citation>
    <scope>NUCLEOTIDE SEQUENCE [LARGE SCALE GENOMIC DNA]</scope>
    <source>
        <strain evidence="5">CCUG 55590</strain>
    </source>
</reference>
<dbReference type="Proteomes" id="UP001596439">
    <property type="component" value="Unassembled WGS sequence"/>
</dbReference>
<sequence>MKILITGANGFVGKNLRVTLEAAGHEVFAQTRETDEETFETYCRDASFIYHLAGVNRPKEEREFFEGNVGLTRHLLDVLTQVGNPAAIVYASSVQAELDNPYGQSKRQAEQLLLEEVTRTGRQVMIYRLPNLFGKWSRPDYNSVVATFCDRVAKEEPIEIHDPNRTVTLAYIDDVIETFVHVLEHPVVGYQMVETHEPVTLERLANLLLSFRDSRKSLAVPALDDRLTKQLYSTYLSYLPVDAFGYDLLKHEDARGSFTEFLRTPDRGQVSVNVAKPGITKGNHWHHTKNEKFLVVSGEANIHFRKVGEDIVHSYYVTGEMMRVIDIPVGYTHSIENVGTVDLVTVMWVNEAFDPNRPDTYIMEVQDETAQSDDHRRDETRDHSSVGRPS</sequence>
<dbReference type="SUPFAM" id="SSF51182">
    <property type="entry name" value="RmlC-like cupins"/>
    <property type="match status" value="1"/>
</dbReference>
<evidence type="ECO:0000313" key="5">
    <source>
        <dbReference type="Proteomes" id="UP001596439"/>
    </source>
</evidence>
<dbReference type="InterPro" id="IPR029303">
    <property type="entry name" value="CapF_C"/>
</dbReference>